<comment type="caution">
    <text evidence="17">The sequence shown here is derived from an EMBL/GenBank/DDBJ whole genome shotgun (WGS) entry which is preliminary data.</text>
</comment>
<dbReference type="InterPro" id="IPR001128">
    <property type="entry name" value="Cyt_P450"/>
</dbReference>
<evidence type="ECO:0000256" key="10">
    <source>
        <dbReference type="ARBA" id="ARBA00023002"/>
    </source>
</evidence>
<keyword evidence="13" id="KW-0472">Membrane</keyword>
<dbReference type="GO" id="GO:0005789">
    <property type="term" value="C:endoplasmic reticulum membrane"/>
    <property type="evidence" value="ECO:0007669"/>
    <property type="project" value="UniProtKB-SubCell"/>
</dbReference>
<comment type="similarity">
    <text evidence="5 15">Belongs to the cytochrome P450 family.</text>
</comment>
<evidence type="ECO:0000256" key="3">
    <source>
        <dbReference type="ARBA" id="ARBA00004174"/>
    </source>
</evidence>
<comment type="function">
    <text evidence="2">May be involved in the metabolism of insect hormones and in the breakdown of synthetic insecticides.</text>
</comment>
<evidence type="ECO:0000256" key="2">
    <source>
        <dbReference type="ARBA" id="ARBA00003690"/>
    </source>
</evidence>
<dbReference type="GO" id="GO:0020037">
    <property type="term" value="F:heme binding"/>
    <property type="evidence" value="ECO:0007669"/>
    <property type="project" value="InterPro"/>
</dbReference>
<keyword evidence="6 14" id="KW-0349">Heme</keyword>
<protein>
    <recommendedName>
        <fullName evidence="19">Cytochrome p450</fullName>
    </recommendedName>
</protein>
<evidence type="ECO:0000313" key="18">
    <source>
        <dbReference type="Proteomes" id="UP000648187"/>
    </source>
</evidence>
<evidence type="ECO:0000256" key="7">
    <source>
        <dbReference type="ARBA" id="ARBA00022723"/>
    </source>
</evidence>
<comment type="subcellular location">
    <subcellularLocation>
        <location evidence="4">Endoplasmic reticulum membrane</location>
        <topology evidence="4">Peripheral membrane protein</topology>
    </subcellularLocation>
    <subcellularLocation>
        <location evidence="3">Microsome membrane</location>
        <topology evidence="3">Peripheral membrane protein</topology>
    </subcellularLocation>
</comment>
<evidence type="ECO:0000256" key="9">
    <source>
        <dbReference type="ARBA" id="ARBA00022848"/>
    </source>
</evidence>
<evidence type="ECO:0000256" key="15">
    <source>
        <dbReference type="RuleBase" id="RU000461"/>
    </source>
</evidence>
<evidence type="ECO:0000313" key="17">
    <source>
        <dbReference type="EMBL" id="KAF9409941.1"/>
    </source>
</evidence>
<sequence length="459" mass="52318">MLAVIFIVIVLFLILCWYKSHPNSPPTFPGELPIIGHAVQMIEHRNAITDPTDVGIVASACLDKAFFYKIGKDFVEKGLLTADAIIWKPHRKLINPAFNQQILNTYLNEMNVQARNLVSHLTAMAENGQIDTYQYLIQYVLRIVCRTSLGLESKDQNIIDTNYTKAIQEIFTIFCYRAFNPWLYPSFIYKRTALKGKEDKLIKELNNMINTVIQKRKSDLKSNNCITNNGIDSITGRFKPILDLLLHLADKEQVLTDDEIREHLDTIVIASYDTTSTVLQNILLVLGSYPEVQEKVYKEVQEVFQNNEDLNIHDLSKLVYMEAVIKEVLRVYDVVPVVARKLDTDIVLPKCTLKAGSTCILSLYGLHRHSSWGPEVNKFKPERWLNPATLPTNPNVYAAFSIGKRNCIGKQYAMMSLKISLAHVVSKFRISGDIKNIKWKFELVLKPTDPALIGFDLRS</sequence>
<dbReference type="GO" id="GO:0016705">
    <property type="term" value="F:oxidoreductase activity, acting on paired donors, with incorporation or reduction of molecular oxygen"/>
    <property type="evidence" value="ECO:0007669"/>
    <property type="project" value="InterPro"/>
</dbReference>
<dbReference type="Pfam" id="PF00067">
    <property type="entry name" value="p450"/>
    <property type="match status" value="1"/>
</dbReference>
<feature type="chain" id="PRO_5032527607" description="Cytochrome p450" evidence="16">
    <location>
        <begin position="23"/>
        <end position="459"/>
    </location>
</feature>
<keyword evidence="7 14" id="KW-0479">Metal-binding</keyword>
<dbReference type="InterPro" id="IPR036396">
    <property type="entry name" value="Cyt_P450_sf"/>
</dbReference>
<keyword evidence="10 15" id="KW-0560">Oxidoreductase</keyword>
<keyword evidence="18" id="KW-1185">Reference proteome</keyword>
<evidence type="ECO:0000256" key="16">
    <source>
        <dbReference type="SAM" id="SignalP"/>
    </source>
</evidence>
<reference evidence="17" key="1">
    <citation type="submission" date="2020-08" db="EMBL/GenBank/DDBJ databases">
        <title>Spodoptera exigua strain:BAW_Kor-Di-RS1 Genome sequencing and assembly.</title>
        <authorList>
            <person name="Kim J."/>
            <person name="Nam H.Y."/>
            <person name="Kwon M."/>
            <person name="Choi J.H."/>
            <person name="Cho S.R."/>
            <person name="Kim G.-H."/>
        </authorList>
    </citation>
    <scope>NUCLEOTIDE SEQUENCE</scope>
    <source>
        <strain evidence="17">BAW_Kor-Di-RS1</strain>
        <tissue evidence="17">Whole-body</tissue>
    </source>
</reference>
<keyword evidence="12 15" id="KW-0503">Monooxygenase</keyword>
<dbReference type="InterPro" id="IPR002401">
    <property type="entry name" value="Cyt_P450_E_grp-I"/>
</dbReference>
<evidence type="ECO:0008006" key="19">
    <source>
        <dbReference type="Google" id="ProtNLM"/>
    </source>
</evidence>
<dbReference type="Gene3D" id="1.10.630.10">
    <property type="entry name" value="Cytochrome P450"/>
    <property type="match status" value="1"/>
</dbReference>
<dbReference type="PANTHER" id="PTHR24291:SF189">
    <property type="entry name" value="CYTOCHROME P450 4C3-RELATED"/>
    <property type="match status" value="1"/>
</dbReference>
<organism evidence="17 18">
    <name type="scientific">Spodoptera exigua</name>
    <name type="common">Beet armyworm</name>
    <name type="synonym">Noctua fulgens</name>
    <dbReference type="NCBI Taxonomy" id="7107"/>
    <lineage>
        <taxon>Eukaryota</taxon>
        <taxon>Metazoa</taxon>
        <taxon>Ecdysozoa</taxon>
        <taxon>Arthropoda</taxon>
        <taxon>Hexapoda</taxon>
        <taxon>Insecta</taxon>
        <taxon>Pterygota</taxon>
        <taxon>Neoptera</taxon>
        <taxon>Endopterygota</taxon>
        <taxon>Lepidoptera</taxon>
        <taxon>Glossata</taxon>
        <taxon>Ditrysia</taxon>
        <taxon>Noctuoidea</taxon>
        <taxon>Noctuidae</taxon>
        <taxon>Amphipyrinae</taxon>
        <taxon>Spodoptera</taxon>
    </lineage>
</organism>
<dbReference type="PRINTS" id="PR00385">
    <property type="entry name" value="P450"/>
</dbReference>
<accession>A0A835G9Q3</accession>
<keyword evidence="16" id="KW-0732">Signal</keyword>
<dbReference type="EMBL" id="JACKWZ010000288">
    <property type="protein sequence ID" value="KAF9409941.1"/>
    <property type="molecule type" value="Genomic_DNA"/>
</dbReference>
<gene>
    <name evidence="17" type="ORF">HW555_010832</name>
</gene>
<feature type="binding site" description="axial binding residue" evidence="14">
    <location>
        <position position="407"/>
    </location>
    <ligand>
        <name>heme</name>
        <dbReference type="ChEBI" id="CHEBI:30413"/>
    </ligand>
    <ligandPart>
        <name>Fe</name>
        <dbReference type="ChEBI" id="CHEBI:18248"/>
    </ligandPart>
</feature>
<evidence type="ECO:0000256" key="5">
    <source>
        <dbReference type="ARBA" id="ARBA00010617"/>
    </source>
</evidence>
<evidence type="ECO:0000256" key="12">
    <source>
        <dbReference type="ARBA" id="ARBA00023033"/>
    </source>
</evidence>
<dbReference type="Proteomes" id="UP000648187">
    <property type="component" value="Unassembled WGS sequence"/>
</dbReference>
<evidence type="ECO:0000256" key="11">
    <source>
        <dbReference type="ARBA" id="ARBA00023004"/>
    </source>
</evidence>
<keyword evidence="9" id="KW-0492">Microsome</keyword>
<evidence type="ECO:0000256" key="4">
    <source>
        <dbReference type="ARBA" id="ARBA00004406"/>
    </source>
</evidence>
<dbReference type="SUPFAM" id="SSF48264">
    <property type="entry name" value="Cytochrome P450"/>
    <property type="match status" value="1"/>
</dbReference>
<evidence type="ECO:0000256" key="8">
    <source>
        <dbReference type="ARBA" id="ARBA00022824"/>
    </source>
</evidence>
<comment type="cofactor">
    <cofactor evidence="1 14">
        <name>heme</name>
        <dbReference type="ChEBI" id="CHEBI:30413"/>
    </cofactor>
</comment>
<dbReference type="AlphaFoldDB" id="A0A835G9Q3"/>
<feature type="signal peptide" evidence="16">
    <location>
        <begin position="1"/>
        <end position="22"/>
    </location>
</feature>
<evidence type="ECO:0000256" key="6">
    <source>
        <dbReference type="ARBA" id="ARBA00022617"/>
    </source>
</evidence>
<dbReference type="InterPro" id="IPR050196">
    <property type="entry name" value="Cytochrome_P450_Monoox"/>
</dbReference>
<dbReference type="PRINTS" id="PR00463">
    <property type="entry name" value="EP450I"/>
</dbReference>
<dbReference type="PROSITE" id="PS00086">
    <property type="entry name" value="CYTOCHROME_P450"/>
    <property type="match status" value="1"/>
</dbReference>
<keyword evidence="8" id="KW-0256">Endoplasmic reticulum</keyword>
<evidence type="ECO:0000256" key="13">
    <source>
        <dbReference type="ARBA" id="ARBA00023136"/>
    </source>
</evidence>
<dbReference type="PANTHER" id="PTHR24291">
    <property type="entry name" value="CYTOCHROME P450 FAMILY 4"/>
    <property type="match status" value="1"/>
</dbReference>
<proteinExistence type="inferred from homology"/>
<name>A0A835G9Q3_SPOEX</name>
<keyword evidence="11 14" id="KW-0408">Iron</keyword>
<dbReference type="GO" id="GO:0005506">
    <property type="term" value="F:iron ion binding"/>
    <property type="evidence" value="ECO:0007669"/>
    <property type="project" value="InterPro"/>
</dbReference>
<dbReference type="GO" id="GO:0004497">
    <property type="term" value="F:monooxygenase activity"/>
    <property type="evidence" value="ECO:0007669"/>
    <property type="project" value="UniProtKB-KW"/>
</dbReference>
<dbReference type="InterPro" id="IPR017972">
    <property type="entry name" value="Cyt_P450_CS"/>
</dbReference>
<evidence type="ECO:0000256" key="1">
    <source>
        <dbReference type="ARBA" id="ARBA00001971"/>
    </source>
</evidence>
<evidence type="ECO:0000256" key="14">
    <source>
        <dbReference type="PIRSR" id="PIRSR602401-1"/>
    </source>
</evidence>